<dbReference type="AlphaFoldDB" id="A0AAW1RM90"/>
<dbReference type="Gene3D" id="2.130.10.80">
    <property type="entry name" value="Galactose oxidase/kelch, beta-propeller"/>
    <property type="match status" value="1"/>
</dbReference>
<evidence type="ECO:0008006" key="5">
    <source>
        <dbReference type="Google" id="ProtNLM"/>
    </source>
</evidence>
<feature type="domain" description="Glyoxal oxidase N-terminal" evidence="1">
    <location>
        <begin position="54"/>
        <end position="337"/>
    </location>
</feature>
<comment type="caution">
    <text evidence="3">The sequence shown here is derived from an EMBL/GenBank/DDBJ whole genome shotgun (WGS) entry which is preliminary data.</text>
</comment>
<dbReference type="SUPFAM" id="SSF81296">
    <property type="entry name" value="E set domains"/>
    <property type="match status" value="1"/>
</dbReference>
<reference evidence="3 4" key="1">
    <citation type="journal article" date="2024" name="Nat. Commun.">
        <title>Phylogenomics reveals the evolutionary origins of lichenization in chlorophyte algae.</title>
        <authorList>
            <person name="Puginier C."/>
            <person name="Libourel C."/>
            <person name="Otte J."/>
            <person name="Skaloud P."/>
            <person name="Haon M."/>
            <person name="Grisel S."/>
            <person name="Petersen M."/>
            <person name="Berrin J.G."/>
            <person name="Delaux P.M."/>
            <person name="Dal Grande F."/>
            <person name="Keller J."/>
        </authorList>
    </citation>
    <scope>NUCLEOTIDE SEQUENCE [LARGE SCALE GENOMIC DNA]</scope>
    <source>
        <strain evidence="3 4">SAG 245.80</strain>
    </source>
</reference>
<evidence type="ECO:0000313" key="3">
    <source>
        <dbReference type="EMBL" id="KAK9834822.1"/>
    </source>
</evidence>
<dbReference type="PANTHER" id="PTHR32208">
    <property type="entry name" value="SECRETED PROTEIN-RELATED"/>
    <property type="match status" value="1"/>
</dbReference>
<dbReference type="CDD" id="cd02851">
    <property type="entry name" value="E_set_GO_C"/>
    <property type="match status" value="1"/>
</dbReference>
<dbReference type="PANTHER" id="PTHR32208:SF21">
    <property type="entry name" value="LOW QUALITY PROTEIN: ALDEHYDE OXIDASE GLOX-LIKE"/>
    <property type="match status" value="1"/>
</dbReference>
<organism evidence="3 4">
    <name type="scientific">Elliptochloris bilobata</name>
    <dbReference type="NCBI Taxonomy" id="381761"/>
    <lineage>
        <taxon>Eukaryota</taxon>
        <taxon>Viridiplantae</taxon>
        <taxon>Chlorophyta</taxon>
        <taxon>core chlorophytes</taxon>
        <taxon>Trebouxiophyceae</taxon>
        <taxon>Trebouxiophyceae incertae sedis</taxon>
        <taxon>Elliptochloris clade</taxon>
        <taxon>Elliptochloris</taxon>
    </lineage>
</organism>
<evidence type="ECO:0000259" key="2">
    <source>
        <dbReference type="Pfam" id="PF09118"/>
    </source>
</evidence>
<accession>A0AAW1RM90</accession>
<name>A0AAW1RM90_9CHLO</name>
<dbReference type="InterPro" id="IPR014756">
    <property type="entry name" value="Ig_E-set"/>
</dbReference>
<dbReference type="EMBL" id="JALJOU010000031">
    <property type="protein sequence ID" value="KAK9834822.1"/>
    <property type="molecule type" value="Genomic_DNA"/>
</dbReference>
<proteinExistence type="predicted"/>
<keyword evidence="4" id="KW-1185">Reference proteome</keyword>
<protein>
    <recommendedName>
        <fullName evidence="5">YHYH domain-containing protein</fullName>
    </recommendedName>
</protein>
<dbReference type="Proteomes" id="UP001445335">
    <property type="component" value="Unassembled WGS sequence"/>
</dbReference>
<feature type="domain" description="Galactose oxidase-like Early set" evidence="2">
    <location>
        <begin position="344"/>
        <end position="431"/>
    </location>
</feature>
<evidence type="ECO:0000259" key="1">
    <source>
        <dbReference type="Pfam" id="PF07250"/>
    </source>
</evidence>
<dbReference type="InterPro" id="IPR015202">
    <property type="entry name" value="GO-like_E_set"/>
</dbReference>
<sequence>MSHWIDPLYNKFIMIDRIFFHADGQTPNPYGILASEYDVTTDTWRDWSSGITSSDSVRLLQSCGNGSCQFVENDNDPTPRLLAYRWYPTAVVNWDGRLLIASGTDLDQGTGTLAQGALATGKYAAENDLSMMKLPVDLDTSPSGIGNGTSDGPRALYPHMHLQPTYEYFVCSTNQWWVGFLFAGSNYLNKGPGFLDPRYADGGTPVYYPGAGMSGLRPMVPPYSFATVVLCGATWGYNSINTYVDPDCAVITPSDPNPVSSRTGGVTMLHKRIMPYCIIMLDGNVACMMGAESGFSGYYSAINPQLTVDLLNTTTMTFTPGATATVPCLYHSIASLAFTHQSCALSTTTPAQSVAVINPGFSTHNQQMSQRYVFLACTCVTPVARLISSGSIIQGQCSCTIPSNYAVMPPGDYLITLLDGGVPSPAQWISIAST</sequence>
<dbReference type="Pfam" id="PF07250">
    <property type="entry name" value="Glyoxal_oxid_N"/>
    <property type="match status" value="1"/>
</dbReference>
<dbReference type="Pfam" id="PF09118">
    <property type="entry name" value="GO-like_E_set"/>
    <property type="match status" value="1"/>
</dbReference>
<dbReference type="InterPro" id="IPR009880">
    <property type="entry name" value="Glyoxal_oxidase_N"/>
</dbReference>
<dbReference type="InterPro" id="IPR037293">
    <property type="entry name" value="Gal_Oxidase_central_sf"/>
</dbReference>
<gene>
    <name evidence="3" type="ORF">WJX81_001214</name>
</gene>
<evidence type="ECO:0000313" key="4">
    <source>
        <dbReference type="Proteomes" id="UP001445335"/>
    </source>
</evidence>